<sequence length="209" mass="22843">MTTPPRLSPLLEQYDFARERLTARLTGPVMDSGDGSDTKVGSLTDEEYLWEPVAGCWSVRRRTDGPGARATFLAGAGDWGRDAASYPHPWPPPFTTLAWRLSHLTEMLALRADHTAGTRALTRDDHAVSGTAAEAIAAFDTAAGAWRTALLGADDAALDTVGYCTYPHGSDAEEPFVDIVWWVNQELLHHGAEIALLRDLYRERGPRQG</sequence>
<dbReference type="RefSeq" id="WP_110631973.1">
    <property type="nucleotide sequence ID" value="NZ_CP029788.1"/>
</dbReference>
<evidence type="ECO:0000259" key="1">
    <source>
        <dbReference type="Pfam" id="PF12867"/>
    </source>
</evidence>
<name>A0A2U9P901_STRAS</name>
<feature type="domain" description="DinB-like" evidence="1">
    <location>
        <begin position="40"/>
        <end position="194"/>
    </location>
</feature>
<accession>A0A2U9P901</accession>
<evidence type="ECO:0000313" key="3">
    <source>
        <dbReference type="Proteomes" id="UP000247634"/>
    </source>
</evidence>
<evidence type="ECO:0000313" key="2">
    <source>
        <dbReference type="EMBL" id="AWT46047.1"/>
    </source>
</evidence>
<dbReference type="Pfam" id="PF12867">
    <property type="entry name" value="DinB_2"/>
    <property type="match status" value="1"/>
</dbReference>
<keyword evidence="3" id="KW-1185">Reference proteome</keyword>
<dbReference type="OrthoDB" id="5022306at2"/>
<proteinExistence type="predicted"/>
<dbReference type="InterPro" id="IPR034660">
    <property type="entry name" value="DinB/YfiT-like"/>
</dbReference>
<dbReference type="Proteomes" id="UP000247634">
    <property type="component" value="Chromosome"/>
</dbReference>
<dbReference type="InterPro" id="IPR024775">
    <property type="entry name" value="DinB-like"/>
</dbReference>
<protein>
    <recommendedName>
        <fullName evidence="1">DinB-like domain-containing protein</fullName>
    </recommendedName>
</protein>
<organism evidence="2 3">
    <name type="scientific">Streptomyces actuosus</name>
    <dbReference type="NCBI Taxonomy" id="1885"/>
    <lineage>
        <taxon>Bacteria</taxon>
        <taxon>Bacillati</taxon>
        <taxon>Actinomycetota</taxon>
        <taxon>Actinomycetes</taxon>
        <taxon>Kitasatosporales</taxon>
        <taxon>Streptomycetaceae</taxon>
        <taxon>Streptomyces</taxon>
    </lineage>
</organism>
<dbReference type="EMBL" id="CP029788">
    <property type="protein sequence ID" value="AWT46047.1"/>
    <property type="molecule type" value="Genomic_DNA"/>
</dbReference>
<gene>
    <name evidence="2" type="ORF">DMT42_29640</name>
</gene>
<dbReference type="SUPFAM" id="SSF109854">
    <property type="entry name" value="DinB/YfiT-like putative metalloenzymes"/>
    <property type="match status" value="1"/>
</dbReference>
<dbReference type="AlphaFoldDB" id="A0A2U9P901"/>
<dbReference type="KEGG" id="sact:DMT42_29640"/>
<reference evidence="2 3" key="1">
    <citation type="submission" date="2018-06" db="EMBL/GenBank/DDBJ databases">
        <title>The complete genome sequence of a nosiheptide producer Streptomyces actuosus ATCC 25421: deducing the ability of producing a new class III lantibiotics.</title>
        <authorList>
            <person name="Liu W."/>
            <person name="Sun F."/>
            <person name="Hu Y."/>
        </authorList>
    </citation>
    <scope>NUCLEOTIDE SEQUENCE [LARGE SCALE GENOMIC DNA]</scope>
    <source>
        <strain evidence="2 3">ATCC 25421</strain>
    </source>
</reference>